<sequence>CTITAVNNDSAIQDAYRSVISQFEKVGITNISNNISISLVDLQQLNQYAGELSHFKLKGFTRIDTKLEKTKQSVNPFQIFILFGLPRIEFEAVLAHELLHVWLHNNKTTLSPKSKEGFCNLGRYLIYQNDNTHFSNNHLRSMENSEDLAYGIEYKYLKAQLKQMGWKDLISSITN</sequence>
<protein>
    <recommendedName>
        <fullName evidence="1">Protein DA1-like domain-containing protein</fullName>
    </recommendedName>
</protein>
<dbReference type="Pfam" id="PF12315">
    <property type="entry name" value="DA1-like"/>
    <property type="match status" value="1"/>
</dbReference>
<name>A0A382TZU4_9ZZZZ</name>
<feature type="domain" description="Protein DA1-like" evidence="1">
    <location>
        <begin position="59"/>
        <end position="144"/>
    </location>
</feature>
<dbReference type="InterPro" id="IPR022087">
    <property type="entry name" value="DA1-like_dom"/>
</dbReference>
<evidence type="ECO:0000259" key="1">
    <source>
        <dbReference type="Pfam" id="PF12315"/>
    </source>
</evidence>
<evidence type="ECO:0000313" key="2">
    <source>
        <dbReference type="EMBL" id="SVD27570.1"/>
    </source>
</evidence>
<feature type="non-terminal residue" evidence="2">
    <location>
        <position position="1"/>
    </location>
</feature>
<accession>A0A382TZU4</accession>
<dbReference type="EMBL" id="UINC01140430">
    <property type="protein sequence ID" value="SVD27570.1"/>
    <property type="molecule type" value="Genomic_DNA"/>
</dbReference>
<proteinExistence type="predicted"/>
<gene>
    <name evidence="2" type="ORF">METZ01_LOCUS380424</name>
</gene>
<organism evidence="2">
    <name type="scientific">marine metagenome</name>
    <dbReference type="NCBI Taxonomy" id="408172"/>
    <lineage>
        <taxon>unclassified sequences</taxon>
        <taxon>metagenomes</taxon>
        <taxon>ecological metagenomes</taxon>
    </lineage>
</organism>
<reference evidence="2" key="1">
    <citation type="submission" date="2018-05" db="EMBL/GenBank/DDBJ databases">
        <authorList>
            <person name="Lanie J.A."/>
            <person name="Ng W.-L."/>
            <person name="Kazmierczak K.M."/>
            <person name="Andrzejewski T.M."/>
            <person name="Davidsen T.M."/>
            <person name="Wayne K.J."/>
            <person name="Tettelin H."/>
            <person name="Glass J.I."/>
            <person name="Rusch D."/>
            <person name="Podicherti R."/>
            <person name="Tsui H.-C.T."/>
            <person name="Winkler M.E."/>
        </authorList>
    </citation>
    <scope>NUCLEOTIDE SEQUENCE</scope>
</reference>
<dbReference type="AlphaFoldDB" id="A0A382TZU4"/>